<evidence type="ECO:0000256" key="8">
    <source>
        <dbReference type="ARBA" id="ARBA00050432"/>
    </source>
</evidence>
<evidence type="ECO:0000256" key="5">
    <source>
        <dbReference type="ARBA" id="ARBA00022755"/>
    </source>
</evidence>
<dbReference type="InterPro" id="IPR042111">
    <property type="entry name" value="Adenylosuccinate_synth_dom3"/>
</dbReference>
<proteinExistence type="inferred from homology"/>
<keyword evidence="5 9" id="KW-0658">Purine biosynthesis</keyword>
<sequence>MLLNQSLPSRPGLRLSQTPCVTCLRVGRISGAPTGGFALKPRRQHPSLQRTPVLAQAAAASATPKQPKAGSWLDARVAVVIGTQWGDEGKGKLVDVLAQQYDIVARAQGGANAGHTIYDADGNKYALHLVPSGILNPNAQCLIGNGVVVHLPGLFEEIDGLAKRGVQIEGRLFLSDRAHLLFDLHKEIDGLREEELAGKQIGTTKRGIGPAYASKATRNGIRVGDLRNMEDFADKLRKLAWDGSKRFEGWQYDVEADIAKYDELRKKVLPLVVDTVDMINNGYEEGRRVLVEGGQATMLDIDFGTYPFVTSSNPTSGGVANGLGLAPGKFEAIIGVAKAYTTRVGAGPYPTEIHGEEAEALRKVGQEYGTTTGRPRRVGWLDIPALRYATRINGLTHINLTKLDCLDGLETIQLGVAYKLHGEIIKAVPSDLPSLEQVEVVYESIPGWKTDITKMRRWDELPEAAKRYVGRIEELIGVPCKWIGVGPGRDAIVEEPDHAFAGHAR</sequence>
<dbReference type="Proteomes" id="UP001485043">
    <property type="component" value="Unassembled WGS sequence"/>
</dbReference>
<dbReference type="FunFam" id="3.90.170.10:FF:000001">
    <property type="entry name" value="Adenylosuccinate synthetase"/>
    <property type="match status" value="1"/>
</dbReference>
<evidence type="ECO:0000256" key="1">
    <source>
        <dbReference type="ARBA" id="ARBA00011738"/>
    </source>
</evidence>
<evidence type="ECO:0000313" key="12">
    <source>
        <dbReference type="EMBL" id="KAK9867866.1"/>
    </source>
</evidence>
<comment type="catalytic activity">
    <reaction evidence="8 9 11">
        <text>IMP + L-aspartate + GTP = N(6)-(1,2-dicarboxyethyl)-AMP + GDP + phosphate + 2 H(+)</text>
        <dbReference type="Rhea" id="RHEA:15753"/>
        <dbReference type="ChEBI" id="CHEBI:15378"/>
        <dbReference type="ChEBI" id="CHEBI:29991"/>
        <dbReference type="ChEBI" id="CHEBI:37565"/>
        <dbReference type="ChEBI" id="CHEBI:43474"/>
        <dbReference type="ChEBI" id="CHEBI:57567"/>
        <dbReference type="ChEBI" id="CHEBI:58053"/>
        <dbReference type="ChEBI" id="CHEBI:58189"/>
        <dbReference type="EC" id="6.3.4.4"/>
    </reaction>
</comment>
<feature type="active site" evidence="10">
    <location>
        <position position="215"/>
    </location>
</feature>
<dbReference type="Gene3D" id="1.10.300.10">
    <property type="entry name" value="Adenylosuccinate Synthetase, subunit A, domain 2"/>
    <property type="match status" value="1"/>
</dbReference>
<dbReference type="Pfam" id="PF00709">
    <property type="entry name" value="Adenylsucc_synt"/>
    <property type="match status" value="1"/>
</dbReference>
<feature type="binding site" evidence="9">
    <location>
        <begin position="402"/>
        <end position="404"/>
    </location>
    <ligand>
        <name>GTP</name>
        <dbReference type="ChEBI" id="CHEBI:37565"/>
    </ligand>
</feature>
<feature type="binding site" evidence="9">
    <location>
        <position position="87"/>
    </location>
    <ligand>
        <name>Mg(2+)</name>
        <dbReference type="ChEBI" id="CHEBI:18420"/>
    </ligand>
</feature>
<dbReference type="PROSITE" id="PS01266">
    <property type="entry name" value="ADENYLOSUCCIN_SYN_1"/>
    <property type="match status" value="1"/>
</dbReference>
<feature type="binding site" evidence="9">
    <location>
        <begin position="86"/>
        <end position="92"/>
    </location>
    <ligand>
        <name>GTP</name>
        <dbReference type="ChEBI" id="CHEBI:37565"/>
    </ligand>
</feature>
<evidence type="ECO:0000256" key="9">
    <source>
        <dbReference type="HAMAP-Rule" id="MF_03125"/>
    </source>
</evidence>
<dbReference type="EC" id="6.3.4.4" evidence="9"/>
<evidence type="ECO:0000256" key="3">
    <source>
        <dbReference type="ARBA" id="ARBA00022723"/>
    </source>
</evidence>
<evidence type="ECO:0000256" key="10">
    <source>
        <dbReference type="PROSITE-ProRule" id="PRU10134"/>
    </source>
</evidence>
<feature type="binding site" evidence="9">
    <location>
        <begin position="484"/>
        <end position="486"/>
    </location>
    <ligand>
        <name>GTP</name>
        <dbReference type="ChEBI" id="CHEBI:37565"/>
    </ligand>
</feature>
<organism evidence="12 13">
    <name type="scientific">Apatococcus fuscideae</name>
    <dbReference type="NCBI Taxonomy" id="2026836"/>
    <lineage>
        <taxon>Eukaryota</taxon>
        <taxon>Viridiplantae</taxon>
        <taxon>Chlorophyta</taxon>
        <taxon>core chlorophytes</taxon>
        <taxon>Trebouxiophyceae</taxon>
        <taxon>Chlorellales</taxon>
        <taxon>Chlorellaceae</taxon>
        <taxon>Apatococcus</taxon>
    </lineage>
</organism>
<feature type="binding site" evidence="9">
    <location>
        <position position="218"/>
    </location>
    <ligand>
        <name>IMP</name>
        <dbReference type="ChEBI" id="CHEBI:58053"/>
        <note>ligand shared between dimeric partners</note>
    </ligand>
</feature>
<protein>
    <recommendedName>
        <fullName evidence="9">Adenylosuccinate synthetase, chloroplastic</fullName>
        <shortName evidence="9">AMPSase</shortName>
        <shortName evidence="9">AdSS</shortName>
        <ecNumber evidence="9">6.3.4.4</ecNumber>
    </recommendedName>
    <alternativeName>
        <fullName evidence="9">IMP--aspartate ligase</fullName>
    </alternativeName>
</protein>
<dbReference type="PROSITE" id="PS00513">
    <property type="entry name" value="ADENYLOSUCCIN_SYN_2"/>
    <property type="match status" value="1"/>
</dbReference>
<dbReference type="GO" id="GO:0005525">
    <property type="term" value="F:GTP binding"/>
    <property type="evidence" value="ECO:0007669"/>
    <property type="project" value="UniProtKB-UniRule"/>
</dbReference>
<name>A0AAW1TDD4_9CHLO</name>
<feature type="binding site" evidence="9">
    <location>
        <position position="295"/>
    </location>
    <ligand>
        <name>IMP</name>
        <dbReference type="ChEBI" id="CHEBI:58053"/>
    </ligand>
</feature>
<dbReference type="SUPFAM" id="SSF52540">
    <property type="entry name" value="P-loop containing nucleoside triphosphate hydrolases"/>
    <property type="match status" value="1"/>
</dbReference>
<evidence type="ECO:0000313" key="13">
    <source>
        <dbReference type="Proteomes" id="UP001485043"/>
    </source>
</evidence>
<dbReference type="GO" id="GO:0000287">
    <property type="term" value="F:magnesium ion binding"/>
    <property type="evidence" value="ECO:0007669"/>
    <property type="project" value="UniProtKB-UniRule"/>
</dbReference>
<feature type="binding site" evidence="9">
    <location>
        <position position="310"/>
    </location>
    <ligand>
        <name>IMP</name>
        <dbReference type="ChEBI" id="CHEBI:58053"/>
    </ligand>
</feature>
<comment type="cofactor">
    <cofactor evidence="9">
        <name>Mg(2+)</name>
        <dbReference type="ChEBI" id="CHEBI:18420"/>
    </cofactor>
    <text evidence="9">Binds 1 Mg(2+) ion per subunit.</text>
</comment>
<keyword evidence="13" id="KW-1185">Reference proteome</keyword>
<feature type="active site" description="Proton donor" evidence="9">
    <location>
        <position position="115"/>
    </location>
</feature>
<comment type="subunit">
    <text evidence="1 9">Homodimer.</text>
</comment>
<feature type="binding site" evidence="9">
    <location>
        <position position="374"/>
    </location>
    <ligand>
        <name>IMP</name>
        <dbReference type="ChEBI" id="CHEBI:58053"/>
    </ligand>
</feature>
<dbReference type="GO" id="GO:0004019">
    <property type="term" value="F:adenylosuccinate synthase activity"/>
    <property type="evidence" value="ECO:0007669"/>
    <property type="project" value="UniProtKB-UniRule"/>
</dbReference>
<accession>A0AAW1TDD4</accession>
<evidence type="ECO:0000256" key="11">
    <source>
        <dbReference type="RuleBase" id="RU000520"/>
    </source>
</evidence>
<keyword evidence="7 9" id="KW-0342">GTP-binding</keyword>
<dbReference type="NCBIfam" id="TIGR00184">
    <property type="entry name" value="purA"/>
    <property type="match status" value="1"/>
</dbReference>
<feature type="binding site" evidence="9">
    <location>
        <position position="204"/>
    </location>
    <ligand>
        <name>IMP</name>
        <dbReference type="ChEBI" id="CHEBI:58053"/>
    </ligand>
</feature>
<comment type="pathway">
    <text evidence="9 11">Purine metabolism; AMP biosynthesis via de novo pathway; AMP from IMP: step 1/2.</text>
</comment>
<dbReference type="PANTHER" id="PTHR11846:SF0">
    <property type="entry name" value="ADENYLOSUCCINATE SYNTHETASE"/>
    <property type="match status" value="1"/>
</dbReference>
<feature type="binding site" evidence="9">
    <location>
        <position position="376"/>
    </location>
    <ligand>
        <name>GTP</name>
        <dbReference type="ChEBI" id="CHEBI:37565"/>
    </ligand>
</feature>
<comment type="similarity">
    <text evidence="9 11">Belongs to the adenylosuccinate synthetase family.</text>
</comment>
<keyword evidence="6 9" id="KW-0460">Magnesium</keyword>
<keyword evidence="9" id="KW-0934">Plastid</keyword>
<evidence type="ECO:0000256" key="6">
    <source>
        <dbReference type="ARBA" id="ARBA00022842"/>
    </source>
</evidence>
<dbReference type="InterPro" id="IPR033128">
    <property type="entry name" value="Adenylosuccin_syn_Lys_AS"/>
</dbReference>
<dbReference type="FunFam" id="1.10.300.10:FF:000002">
    <property type="entry name" value="Adenylosuccinate synthetase, chloroplastic"/>
    <property type="match status" value="1"/>
</dbReference>
<dbReference type="NCBIfam" id="NF002223">
    <property type="entry name" value="PRK01117.1"/>
    <property type="match status" value="1"/>
</dbReference>
<feature type="binding site" evidence="9">
    <location>
        <begin position="114"/>
        <end position="116"/>
    </location>
    <ligand>
        <name>GTP</name>
        <dbReference type="ChEBI" id="CHEBI:37565"/>
    </ligand>
</feature>
<keyword evidence="4 9" id="KW-0547">Nucleotide-binding</keyword>
<dbReference type="PANTHER" id="PTHR11846">
    <property type="entry name" value="ADENYLOSUCCINATE SYNTHETASE"/>
    <property type="match status" value="1"/>
</dbReference>
<dbReference type="InterPro" id="IPR042109">
    <property type="entry name" value="Adenylosuccinate_synth_dom1"/>
</dbReference>
<comment type="function">
    <text evidence="11">Plays an important role in the de novo pathway of purine nucleotide biosynthesis.</text>
</comment>
<feature type="binding site" evidence="9">
    <location>
        <begin position="112"/>
        <end position="115"/>
    </location>
    <ligand>
        <name>IMP</name>
        <dbReference type="ChEBI" id="CHEBI:58053"/>
    </ligand>
</feature>
<comment type="subcellular location">
    <subcellularLocation>
        <location evidence="9">Plastid</location>
        <location evidence="9">Chloroplast</location>
    </subcellularLocation>
</comment>
<dbReference type="Gene3D" id="3.40.440.10">
    <property type="entry name" value="Adenylosuccinate Synthetase, subunit A, domain 1"/>
    <property type="match status" value="1"/>
</dbReference>
<comment type="function">
    <text evidence="9">Plays an important role in the de novo pathway and in the salvage pathway of purine nucleotide biosynthesis. Catalyzes the first commited step in the biosynthesis of AMP from IMP.</text>
</comment>
<evidence type="ECO:0000256" key="4">
    <source>
        <dbReference type="ARBA" id="ARBA00022741"/>
    </source>
</evidence>
<dbReference type="SMART" id="SM00788">
    <property type="entry name" value="Adenylsucc_synt"/>
    <property type="match status" value="1"/>
</dbReference>
<dbReference type="AlphaFoldDB" id="A0AAW1TDD4"/>
<feature type="binding site" evidence="9">
    <location>
        <position position="114"/>
    </location>
    <ligand>
        <name>Mg(2+)</name>
        <dbReference type="ChEBI" id="CHEBI:18420"/>
    </ligand>
</feature>
<gene>
    <name evidence="9" type="primary">PURA</name>
    <name evidence="12" type="ORF">WJX84_002931</name>
</gene>
<keyword evidence="2 9" id="KW-0436">Ligase</keyword>
<dbReference type="HAMAP" id="MF_00011">
    <property type="entry name" value="Adenylosucc_synth"/>
    <property type="match status" value="1"/>
</dbReference>
<dbReference type="InterPro" id="IPR042110">
    <property type="entry name" value="Adenylosuccinate_synth_dom2"/>
</dbReference>
<evidence type="ECO:0000256" key="7">
    <source>
        <dbReference type="ARBA" id="ARBA00023134"/>
    </source>
</evidence>
<evidence type="ECO:0000256" key="2">
    <source>
        <dbReference type="ARBA" id="ARBA00022598"/>
    </source>
</evidence>
<feature type="binding site" evidence="9">
    <location>
        <begin position="87"/>
        <end position="90"/>
    </location>
    <ligand>
        <name>IMP</name>
        <dbReference type="ChEBI" id="CHEBI:58053"/>
    </ligand>
</feature>
<dbReference type="InterPro" id="IPR018220">
    <property type="entry name" value="Adenylosuccin_syn_GTP-bd"/>
</dbReference>
<feature type="active site" description="Proton acceptor" evidence="9">
    <location>
        <position position="87"/>
    </location>
</feature>
<dbReference type="GO" id="GO:0046040">
    <property type="term" value="P:IMP metabolic process"/>
    <property type="evidence" value="ECO:0007669"/>
    <property type="project" value="TreeGrafter"/>
</dbReference>
<keyword evidence="3 9" id="KW-0479">Metal-binding</keyword>
<dbReference type="GO" id="GO:0044208">
    <property type="term" value="P:'de novo' AMP biosynthetic process"/>
    <property type="evidence" value="ECO:0007669"/>
    <property type="project" value="UniProtKB-UniRule"/>
</dbReference>
<feature type="binding site" evidence="9">
    <location>
        <begin position="370"/>
        <end position="376"/>
    </location>
    <ligand>
        <name>substrate</name>
    </ligand>
</feature>
<dbReference type="InterPro" id="IPR027417">
    <property type="entry name" value="P-loop_NTPase"/>
</dbReference>
<dbReference type="EMBL" id="JALJOV010000058">
    <property type="protein sequence ID" value="KAK9867866.1"/>
    <property type="molecule type" value="Genomic_DNA"/>
</dbReference>
<dbReference type="InterPro" id="IPR001114">
    <property type="entry name" value="Adenylosuccinate_synthetase"/>
</dbReference>
<dbReference type="GO" id="GO:0009507">
    <property type="term" value="C:chloroplast"/>
    <property type="evidence" value="ECO:0007669"/>
    <property type="project" value="UniProtKB-SubCell"/>
</dbReference>
<comment type="caution">
    <text evidence="12">The sequence shown here is derived from an EMBL/GenBank/DDBJ whole genome shotgun (WGS) entry which is preliminary data.</text>
</comment>
<reference evidence="12 13" key="1">
    <citation type="journal article" date="2024" name="Nat. Commun.">
        <title>Phylogenomics reveals the evolutionary origins of lichenization in chlorophyte algae.</title>
        <authorList>
            <person name="Puginier C."/>
            <person name="Libourel C."/>
            <person name="Otte J."/>
            <person name="Skaloud P."/>
            <person name="Haon M."/>
            <person name="Grisel S."/>
            <person name="Petersen M."/>
            <person name="Berrin J.G."/>
            <person name="Delaux P.M."/>
            <person name="Dal Grande F."/>
            <person name="Keller J."/>
        </authorList>
    </citation>
    <scope>NUCLEOTIDE SEQUENCE [LARGE SCALE GENOMIC DNA]</scope>
    <source>
        <strain evidence="12 13">SAG 2523</strain>
    </source>
</reference>
<dbReference type="Gene3D" id="3.90.170.10">
    <property type="entry name" value="Adenylosuccinate Synthetase, subunit A, domain 3"/>
    <property type="match status" value="1"/>
</dbReference>
<keyword evidence="9" id="KW-0150">Chloroplast</keyword>
<dbReference type="CDD" id="cd03108">
    <property type="entry name" value="AdSS"/>
    <property type="match status" value="1"/>
</dbReference>